<dbReference type="NCBIfam" id="TIGR04256">
    <property type="entry name" value="GxxExxY"/>
    <property type="match status" value="1"/>
</dbReference>
<evidence type="ECO:0008006" key="3">
    <source>
        <dbReference type="Google" id="ProtNLM"/>
    </source>
</evidence>
<reference evidence="1 2" key="1">
    <citation type="submission" date="2019-04" db="EMBL/GenBank/DDBJ databases">
        <title>Genome of a novel bacterium Candidatus Jettenia ecosi reconstructed from metagenome of an anammox bioreactor.</title>
        <authorList>
            <person name="Mardanov A.V."/>
            <person name="Beletsky A.V."/>
            <person name="Ravin N.V."/>
            <person name="Botchkova E.A."/>
            <person name="Litti Y.V."/>
            <person name="Nozhevnikova A.N."/>
        </authorList>
    </citation>
    <scope>NUCLEOTIDE SEQUENCE [LARGE SCALE GENOMIC DNA]</scope>
    <source>
        <strain evidence="1">J2</strain>
    </source>
</reference>
<sequence length="72" mass="8388">MKYEPLSNKKEDIARKIVDAAYTVHRTLGPGLLEKVYEICFCHELSKRGLSTERQVNIPIVYDEIIFNEVYV</sequence>
<dbReference type="Pfam" id="PF13366">
    <property type="entry name" value="PDDEXK_3"/>
    <property type="match status" value="1"/>
</dbReference>
<dbReference type="AlphaFoldDB" id="A0A533QDB4"/>
<accession>A0A533QDB4</accession>
<protein>
    <recommendedName>
        <fullName evidence="3">GxxExxY protein</fullName>
    </recommendedName>
</protein>
<dbReference type="Proteomes" id="UP000319783">
    <property type="component" value="Unassembled WGS sequence"/>
</dbReference>
<dbReference type="EMBL" id="SULG01000088">
    <property type="protein sequence ID" value="TLD40651.1"/>
    <property type="molecule type" value="Genomic_DNA"/>
</dbReference>
<evidence type="ECO:0000313" key="1">
    <source>
        <dbReference type="EMBL" id="TLD40651.1"/>
    </source>
</evidence>
<dbReference type="InterPro" id="IPR026350">
    <property type="entry name" value="GxxExxY"/>
</dbReference>
<gene>
    <name evidence="1" type="ORF">JETT_3082</name>
</gene>
<comment type="caution">
    <text evidence="1">The sequence shown here is derived from an EMBL/GenBank/DDBJ whole genome shotgun (WGS) entry which is preliminary data.</text>
</comment>
<name>A0A533QDB4_9BACT</name>
<proteinExistence type="predicted"/>
<organism evidence="1 2">
    <name type="scientific">Candidatus Jettenia ecosi</name>
    <dbReference type="NCBI Taxonomy" id="2494326"/>
    <lineage>
        <taxon>Bacteria</taxon>
        <taxon>Pseudomonadati</taxon>
        <taxon>Planctomycetota</taxon>
        <taxon>Candidatus Brocadiia</taxon>
        <taxon>Candidatus Brocadiales</taxon>
        <taxon>Candidatus Brocadiaceae</taxon>
        <taxon>Candidatus Jettenia</taxon>
    </lineage>
</organism>
<evidence type="ECO:0000313" key="2">
    <source>
        <dbReference type="Proteomes" id="UP000319783"/>
    </source>
</evidence>